<dbReference type="AlphaFoldDB" id="A0A2G7T393"/>
<sequence length="141" mass="15516">MRDTHETLSRAEAAAAKAVLAALANLDYDQVERVLARVQDQLGQEAGAPMFARGIAGPLGKLDIQLKTKVDESTAEQFRRNCVLKGTDTSTVLRDAIYVMTWERSYRQMVAEKLMHEEQSASRLHSLIGPFGAPEFGGPAR</sequence>
<evidence type="ECO:0000313" key="1">
    <source>
        <dbReference type="EMBL" id="PII34366.1"/>
    </source>
</evidence>
<dbReference type="EMBL" id="PEKC01000108">
    <property type="protein sequence ID" value="PII34366.1"/>
    <property type="molecule type" value="Genomic_DNA"/>
</dbReference>
<gene>
    <name evidence="1" type="ORF">CTI11_21285</name>
</gene>
<comment type="caution">
    <text evidence="1">The sequence shown here is derived from an EMBL/GenBank/DDBJ whole genome shotgun (WGS) entry which is preliminary data.</text>
</comment>
<organism evidence="1">
    <name type="scientific">Chryseobacterium sp. B5</name>
    <dbReference type="NCBI Taxonomy" id="2050562"/>
    <lineage>
        <taxon>Bacteria</taxon>
        <taxon>Pseudomonadati</taxon>
        <taxon>Bacteroidota</taxon>
        <taxon>Flavobacteriia</taxon>
        <taxon>Flavobacteriales</taxon>
        <taxon>Weeksellaceae</taxon>
        <taxon>Chryseobacterium group</taxon>
        <taxon>Chryseobacterium</taxon>
    </lineage>
</organism>
<accession>A0A2G7T393</accession>
<name>A0A2G7T393_9FLAO</name>
<protein>
    <submittedName>
        <fullName evidence="1">Uncharacterized protein</fullName>
    </submittedName>
</protein>
<reference evidence="1" key="1">
    <citation type="submission" date="2017-10" db="EMBL/GenBank/DDBJ databases">
        <title>Chryseobacterium sp. B5 is a hydrocarbonoclastic and plant growth promoting bacterium.</title>
        <authorList>
            <person name="Thijs S."/>
            <person name="Gkorezis P."/>
            <person name="Van Hamme J."/>
        </authorList>
    </citation>
    <scope>NUCLEOTIDE SEQUENCE</scope>
    <source>
        <strain evidence="1">B5</strain>
    </source>
</reference>
<proteinExistence type="predicted"/>